<dbReference type="AlphaFoldDB" id="A0A060BKP0"/>
<evidence type="ECO:0000256" key="1">
    <source>
        <dbReference type="ARBA" id="ARBA00005615"/>
    </source>
</evidence>
<accession>A0A060BKP0</accession>
<dbReference type="Gene3D" id="1.50.10.10">
    <property type="match status" value="1"/>
</dbReference>
<evidence type="ECO:0000256" key="2">
    <source>
        <dbReference type="ARBA" id="ARBA00012757"/>
    </source>
</evidence>
<dbReference type="PANTHER" id="PTHR23403:SF6">
    <property type="entry name" value="CYTOSOLIC NEUTRAL TREHALASE-RELATED"/>
    <property type="match status" value="1"/>
</dbReference>
<dbReference type="SUPFAM" id="SSF48208">
    <property type="entry name" value="Six-hairpin glycosidases"/>
    <property type="match status" value="1"/>
</dbReference>
<dbReference type="InterPro" id="IPR012341">
    <property type="entry name" value="6hp_glycosidase-like_sf"/>
</dbReference>
<comment type="similarity">
    <text evidence="1">Belongs to the glycosyl hydrolase 37 family.</text>
</comment>
<evidence type="ECO:0000313" key="4">
    <source>
        <dbReference type="EMBL" id="AIA84778.1"/>
    </source>
</evidence>
<protein>
    <recommendedName>
        <fullName evidence="2">alpha,alpha-trehalase</fullName>
        <ecNumber evidence="2">3.2.1.28</ecNumber>
    </recommendedName>
    <alternativeName>
        <fullName evidence="3">Alpha,alpha-trehalase</fullName>
    </alternativeName>
</protein>
<dbReference type="Pfam" id="PF01204">
    <property type="entry name" value="Trehalase"/>
    <property type="match status" value="1"/>
</dbReference>
<name>A0A060BKP0_9GLOM</name>
<dbReference type="PANTHER" id="PTHR23403">
    <property type="entry name" value="TREHALASE"/>
    <property type="match status" value="1"/>
</dbReference>
<organism evidence="4">
    <name type="scientific">uncultured Glomus</name>
    <dbReference type="NCBI Taxonomy" id="231055"/>
    <lineage>
        <taxon>Eukaryota</taxon>
        <taxon>Fungi</taxon>
        <taxon>Fungi incertae sedis</taxon>
        <taxon>Mucoromycota</taxon>
        <taxon>Glomeromycotina</taxon>
        <taxon>Glomeromycetes</taxon>
        <taxon>Glomerales</taxon>
        <taxon>Glomeraceae</taxon>
        <taxon>environmental samples</taxon>
    </lineage>
</organism>
<dbReference type="InterPro" id="IPR008928">
    <property type="entry name" value="6-hairpin_glycosidase_sf"/>
</dbReference>
<reference evidence="4" key="1">
    <citation type="journal article" date="2013" name="Environ. Microbiol.">
        <title>Seasonally variable intestinal metagenomes of the red palm weevil (Rhynchophorus ferrugineus).</title>
        <authorList>
            <person name="Jia S."/>
            <person name="Zhang X."/>
            <person name="Zhang G."/>
            <person name="Yin A."/>
            <person name="Zhang S."/>
            <person name="Li F."/>
            <person name="Wang L."/>
            <person name="Zhao D."/>
            <person name="Yun Q."/>
            <person name="Tala"/>
            <person name="Wang J."/>
            <person name="Sun G."/>
            <person name="Baabdullah M."/>
            <person name="Yu X."/>
            <person name="Hu S."/>
            <person name="Al-Mssallem I.S."/>
            <person name="Yu J."/>
        </authorList>
    </citation>
    <scope>NUCLEOTIDE SEQUENCE</scope>
</reference>
<proteinExistence type="inferred from homology"/>
<evidence type="ECO:0000256" key="3">
    <source>
        <dbReference type="ARBA" id="ARBA00030473"/>
    </source>
</evidence>
<dbReference type="EMBL" id="KF117523">
    <property type="protein sequence ID" value="AIA84778.1"/>
    <property type="molecule type" value="Genomic_DNA"/>
</dbReference>
<dbReference type="InterPro" id="IPR001661">
    <property type="entry name" value="Glyco_hydro_37"/>
</dbReference>
<dbReference type="GO" id="GO:0004555">
    <property type="term" value="F:alpha,alpha-trehalase activity"/>
    <property type="evidence" value="ECO:0007669"/>
    <property type="project" value="UniProtKB-EC"/>
</dbReference>
<dbReference type="GO" id="GO:0005993">
    <property type="term" value="P:trehalose catabolic process"/>
    <property type="evidence" value="ECO:0007669"/>
    <property type="project" value="TreeGrafter"/>
</dbReference>
<dbReference type="EC" id="3.2.1.28" evidence="2"/>
<sequence>MYGWDSYFESIGLLLDGRVDLAKAMANNFQYEINYYGKILNANRSYYLTRTQPPFYSSLISEVFEKPTT</sequence>